<dbReference type="FunFam" id="3.30.260.10:FF:000022">
    <property type="entry name" value="T-complex protein 1 subunit eta"/>
    <property type="match status" value="1"/>
</dbReference>
<dbReference type="Gene3D" id="3.30.260.10">
    <property type="entry name" value="TCP-1-like chaperonin intermediate domain"/>
    <property type="match status" value="2"/>
</dbReference>
<dbReference type="HOGENOM" id="CLU_008891_7_3_1"/>
<dbReference type="GeneID" id="9519843"/>
<dbReference type="Gene3D" id="1.10.560.10">
    <property type="entry name" value="GroEL-like equatorial domain"/>
    <property type="match status" value="2"/>
</dbReference>
<protein>
    <recommendedName>
        <fullName evidence="9">T-complex protein 1 subunit eta</fullName>
        <shortName evidence="9">TCP-1-eta</shortName>
    </recommendedName>
    <alternativeName>
        <fullName evidence="9">CCT-eta</fullName>
    </alternativeName>
</protein>
<evidence type="ECO:0000256" key="1">
    <source>
        <dbReference type="ARBA" id="ARBA00004496"/>
    </source>
</evidence>
<dbReference type="GO" id="GO:0016887">
    <property type="term" value="F:ATP hydrolysis activity"/>
    <property type="evidence" value="ECO:0007669"/>
    <property type="project" value="InterPro"/>
</dbReference>
<dbReference type="InterPro" id="IPR027410">
    <property type="entry name" value="TCP-1-like_intermed_sf"/>
</dbReference>
<keyword evidence="6 8" id="KW-0067">ATP-binding</keyword>
<organism evidence="10 11">
    <name type="scientific">Arthroderma benhamiae (strain ATCC MYA-4681 / CBS 112371)</name>
    <name type="common">Trichophyton mentagrophytes</name>
    <dbReference type="NCBI Taxonomy" id="663331"/>
    <lineage>
        <taxon>Eukaryota</taxon>
        <taxon>Fungi</taxon>
        <taxon>Dikarya</taxon>
        <taxon>Ascomycota</taxon>
        <taxon>Pezizomycotina</taxon>
        <taxon>Eurotiomycetes</taxon>
        <taxon>Eurotiomycetidae</taxon>
        <taxon>Onygenales</taxon>
        <taxon>Arthrodermataceae</taxon>
        <taxon>Trichophyton</taxon>
    </lineage>
</organism>
<dbReference type="PROSITE" id="PS00751">
    <property type="entry name" value="TCP1_2"/>
    <property type="match status" value="1"/>
</dbReference>
<dbReference type="SUPFAM" id="SSF54849">
    <property type="entry name" value="GroEL-intermediate domain like"/>
    <property type="match status" value="1"/>
</dbReference>
<dbReference type="GO" id="GO:0051082">
    <property type="term" value="F:unfolded protein binding"/>
    <property type="evidence" value="ECO:0007669"/>
    <property type="project" value="InterPro"/>
</dbReference>
<evidence type="ECO:0000256" key="2">
    <source>
        <dbReference type="ARBA" id="ARBA00008020"/>
    </source>
</evidence>
<accession>D4AUZ7</accession>
<name>D4AUZ7_ARTBC</name>
<dbReference type="InterPro" id="IPR027409">
    <property type="entry name" value="GroEL-like_apical_dom_sf"/>
</dbReference>
<dbReference type="KEGG" id="abe:ARB_00006"/>
<comment type="caution">
    <text evidence="10">The sequence shown here is derived from an EMBL/GenBank/DDBJ whole genome shotgun (WGS) entry which is preliminary data.</text>
</comment>
<dbReference type="SUPFAM" id="SSF52029">
    <property type="entry name" value="GroEL apical domain-like"/>
    <property type="match status" value="1"/>
</dbReference>
<evidence type="ECO:0000256" key="9">
    <source>
        <dbReference type="RuleBase" id="RU365042"/>
    </source>
</evidence>
<comment type="subunit">
    <text evidence="9">Heterooligomeric complex that forms two stacked rings.</text>
</comment>
<dbReference type="eggNOG" id="KOG0361">
    <property type="taxonomic scope" value="Eukaryota"/>
</dbReference>
<dbReference type="GO" id="GO:0140662">
    <property type="term" value="F:ATP-dependent protein folding chaperone"/>
    <property type="evidence" value="ECO:0007669"/>
    <property type="project" value="InterPro"/>
</dbReference>
<sequence>MAFAGQTPTIIVLKEGTDASQGKGQILSNINACVAVQNTIKSTLGPYGGDLLLVDTNGKQTITNDGATVMKLLDIVHPAARILTDIARSQDAEVGDGTTSVVVLAGEILREVRDLVEQDVSAQTIIKGLRKASAMCINRIKEIAIDMKDAAGGEAKKIETLRRLAGTAMNSKLIKRNSDFFTKMVVDAVLSLDQDDLNEKLIGVKKITGGALQDSQFINGVAFKKTFSYAGFEQQPKSFKNPKIVCLNVELELKSEKDNAEVRVEQVSEYQAIVDAEWQIIFNKLEALYKTGAKVVLSKLPIGDLATQYVFFSFTFFNPNPLSVLMNGPGINEVRYFADRDIFCAGRVSSDDMERVNKATGASTQSTCSDIQEHHLGECGSFEERQIGGERFNIFSECPGAKTCTLILRGGAEQFIAEAERSLHDAIMIVKRALRNTNVVAGGGATEMDLSGYIHRYADVNVPHKQQAVVKAFAKALEVIPRQLCDNAGFDATDILNQLRVEHKKGNVWAGVDFDREGVRDNMKAFVWEPSLVKVNAIQSAVEAACLILSVDETISTSFPSPPPPPLSSPLSTSICYVLLY</sequence>
<dbReference type="InterPro" id="IPR002423">
    <property type="entry name" value="Cpn60/GroEL/TCP-1"/>
</dbReference>
<keyword evidence="5 8" id="KW-0547">Nucleotide-binding</keyword>
<keyword evidence="11" id="KW-1185">Reference proteome</keyword>
<dbReference type="PRINTS" id="PR00304">
    <property type="entry name" value="TCOMPLEXTCP1"/>
</dbReference>
<dbReference type="GO" id="GO:0005832">
    <property type="term" value="C:chaperonin-containing T-complex"/>
    <property type="evidence" value="ECO:0007669"/>
    <property type="project" value="UniProtKB-ARBA"/>
</dbReference>
<dbReference type="EMBL" id="ABSU01000012">
    <property type="protein sequence ID" value="EFE32919.1"/>
    <property type="molecule type" value="Genomic_DNA"/>
</dbReference>
<dbReference type="Pfam" id="PF00118">
    <property type="entry name" value="Cpn60_TCP1"/>
    <property type="match status" value="2"/>
</dbReference>
<dbReference type="RefSeq" id="XP_003013559.1">
    <property type="nucleotide sequence ID" value="XM_003013513.1"/>
</dbReference>
<dbReference type="InterPro" id="IPR002194">
    <property type="entry name" value="Chaperonin_TCP-1_CS"/>
</dbReference>
<reference evidence="11" key="1">
    <citation type="journal article" date="2011" name="Genome Biol.">
        <title>Comparative and functional genomics provide insights into the pathogenicity of dermatophytic fungi.</title>
        <authorList>
            <person name="Burmester A."/>
            <person name="Shelest E."/>
            <person name="Gloeckner G."/>
            <person name="Heddergott C."/>
            <person name="Schindler S."/>
            <person name="Staib P."/>
            <person name="Heidel A."/>
            <person name="Felder M."/>
            <person name="Petzold A."/>
            <person name="Szafranski K."/>
            <person name="Feuermann M."/>
            <person name="Pedruzzi I."/>
            <person name="Priebe S."/>
            <person name="Groth M."/>
            <person name="Winkler R."/>
            <person name="Li W."/>
            <person name="Kniemeyer O."/>
            <person name="Schroeckh V."/>
            <person name="Hertweck C."/>
            <person name="Hube B."/>
            <person name="White T.C."/>
            <person name="Platzer M."/>
            <person name="Guthke R."/>
            <person name="Heitman J."/>
            <person name="Woestemeyer J."/>
            <person name="Zipfel P.F."/>
            <person name="Monod M."/>
            <person name="Brakhage A.A."/>
        </authorList>
    </citation>
    <scope>NUCLEOTIDE SEQUENCE [LARGE SCALE GENOMIC DNA]</scope>
    <source>
        <strain evidence="11">ATCC MYA-4681 / CBS 112371</strain>
    </source>
</reference>
<dbReference type="AlphaFoldDB" id="D4AUZ7"/>
<dbReference type="SUPFAM" id="SSF48592">
    <property type="entry name" value="GroEL equatorial domain-like"/>
    <property type="match status" value="1"/>
</dbReference>
<evidence type="ECO:0000256" key="4">
    <source>
        <dbReference type="ARBA" id="ARBA00022490"/>
    </source>
</evidence>
<dbReference type="FunFam" id="3.50.7.10:FF:000006">
    <property type="entry name" value="T-complex protein 1 subunit eta"/>
    <property type="match status" value="1"/>
</dbReference>
<dbReference type="GO" id="GO:0005524">
    <property type="term" value="F:ATP binding"/>
    <property type="evidence" value="ECO:0007669"/>
    <property type="project" value="UniProtKB-KW"/>
</dbReference>
<dbReference type="CDD" id="cd03340">
    <property type="entry name" value="TCP1_eta"/>
    <property type="match status" value="1"/>
</dbReference>
<evidence type="ECO:0000256" key="6">
    <source>
        <dbReference type="ARBA" id="ARBA00022840"/>
    </source>
</evidence>
<dbReference type="InterPro" id="IPR012720">
    <property type="entry name" value="Chap_CCT_eta"/>
</dbReference>
<comment type="subunit">
    <text evidence="3">Heterooligomeric complex of about 850 to 900 kDa that forms two stacked rings, 12 to 16 nm in diameter.</text>
</comment>
<dbReference type="Proteomes" id="UP000008866">
    <property type="component" value="Unassembled WGS sequence"/>
</dbReference>
<dbReference type="InterPro" id="IPR017998">
    <property type="entry name" value="Chaperone_TCP-1"/>
</dbReference>
<dbReference type="OMA" id="HRKGNTW"/>
<evidence type="ECO:0000256" key="5">
    <source>
        <dbReference type="ARBA" id="ARBA00022741"/>
    </source>
</evidence>
<dbReference type="STRING" id="663331.D4AUZ7"/>
<comment type="function">
    <text evidence="9">Molecular chaperone; assists the folding of proteins upon ATP hydrolysis. Known to play a role, in vitro, in the folding of actin and tubulin.</text>
</comment>
<proteinExistence type="inferred from homology"/>
<gene>
    <name evidence="10" type="ORF">ARB_00006</name>
</gene>
<evidence type="ECO:0000256" key="7">
    <source>
        <dbReference type="ARBA" id="ARBA00023186"/>
    </source>
</evidence>
<evidence type="ECO:0000313" key="10">
    <source>
        <dbReference type="EMBL" id="EFE32919.1"/>
    </source>
</evidence>
<evidence type="ECO:0000313" key="11">
    <source>
        <dbReference type="Proteomes" id="UP000008866"/>
    </source>
</evidence>
<dbReference type="FunFam" id="1.10.560.10:FF:000017">
    <property type="entry name" value="T-complex protein 1 subunit eta"/>
    <property type="match status" value="1"/>
</dbReference>
<evidence type="ECO:0000256" key="3">
    <source>
        <dbReference type="ARBA" id="ARBA00011531"/>
    </source>
</evidence>
<keyword evidence="4 9" id="KW-0963">Cytoplasm</keyword>
<evidence type="ECO:0000256" key="8">
    <source>
        <dbReference type="RuleBase" id="RU004187"/>
    </source>
</evidence>
<dbReference type="PANTHER" id="PTHR11353">
    <property type="entry name" value="CHAPERONIN"/>
    <property type="match status" value="1"/>
</dbReference>
<comment type="subcellular location">
    <subcellularLocation>
        <location evidence="1 9">Cytoplasm</location>
    </subcellularLocation>
</comment>
<keyword evidence="7 8" id="KW-0143">Chaperone</keyword>
<dbReference type="PROSITE" id="PS00995">
    <property type="entry name" value="TCP1_3"/>
    <property type="match status" value="1"/>
</dbReference>
<dbReference type="Gene3D" id="3.50.7.10">
    <property type="entry name" value="GroEL"/>
    <property type="match status" value="2"/>
</dbReference>
<comment type="similarity">
    <text evidence="2 8">Belongs to the TCP-1 chaperonin family.</text>
</comment>
<dbReference type="InterPro" id="IPR027413">
    <property type="entry name" value="GROEL-like_equatorial_sf"/>
</dbReference>